<protein>
    <submittedName>
        <fullName evidence="1">Uncharacterized protein</fullName>
    </submittedName>
</protein>
<dbReference type="AlphaFoldDB" id="A0A820GMY3"/>
<name>A0A820GMY3_9BILA</name>
<evidence type="ECO:0000313" key="1">
    <source>
        <dbReference type="EMBL" id="CAF4281877.1"/>
    </source>
</evidence>
<comment type="caution">
    <text evidence="1">The sequence shown here is derived from an EMBL/GenBank/DDBJ whole genome shotgun (WGS) entry which is preliminary data.</text>
</comment>
<dbReference type="EMBL" id="CAJOBE010028577">
    <property type="protein sequence ID" value="CAF4281877.1"/>
    <property type="molecule type" value="Genomic_DNA"/>
</dbReference>
<reference evidence="1" key="1">
    <citation type="submission" date="2021-02" db="EMBL/GenBank/DDBJ databases">
        <authorList>
            <person name="Nowell W R."/>
        </authorList>
    </citation>
    <scope>NUCLEOTIDE SEQUENCE</scope>
</reference>
<gene>
    <name evidence="1" type="ORF">FNK824_LOCUS39928</name>
</gene>
<sequence length="52" mass="5556">MDSISFDSDDDICLTSTSDLTAISNTISSGLVGHFTSISSKFYTHEQSAGKH</sequence>
<proteinExistence type="predicted"/>
<organism evidence="1 2">
    <name type="scientific">Rotaria sordida</name>
    <dbReference type="NCBI Taxonomy" id="392033"/>
    <lineage>
        <taxon>Eukaryota</taxon>
        <taxon>Metazoa</taxon>
        <taxon>Spiralia</taxon>
        <taxon>Gnathifera</taxon>
        <taxon>Rotifera</taxon>
        <taxon>Eurotatoria</taxon>
        <taxon>Bdelloidea</taxon>
        <taxon>Philodinida</taxon>
        <taxon>Philodinidae</taxon>
        <taxon>Rotaria</taxon>
    </lineage>
</organism>
<accession>A0A820GMY3</accession>
<dbReference type="Proteomes" id="UP000663874">
    <property type="component" value="Unassembled WGS sequence"/>
</dbReference>
<evidence type="ECO:0000313" key="2">
    <source>
        <dbReference type="Proteomes" id="UP000663874"/>
    </source>
</evidence>
<feature type="non-terminal residue" evidence="1">
    <location>
        <position position="52"/>
    </location>
</feature>